<comment type="caution">
    <text evidence="5">The sequence shown here is derived from an EMBL/GenBank/DDBJ whole genome shotgun (WGS) entry which is preliminary data.</text>
</comment>
<feature type="region of interest" description="Disordered" evidence="3">
    <location>
        <begin position="357"/>
        <end position="440"/>
    </location>
</feature>
<accession>A0A6L2MC98</accession>
<feature type="coiled-coil region" evidence="2">
    <location>
        <begin position="945"/>
        <end position="975"/>
    </location>
</feature>
<dbReference type="GO" id="GO:0003676">
    <property type="term" value="F:nucleic acid binding"/>
    <property type="evidence" value="ECO:0007669"/>
    <property type="project" value="InterPro"/>
</dbReference>
<protein>
    <submittedName>
        <fullName evidence="5">Ribonuclease H-like domain-containing protein</fullName>
    </submittedName>
</protein>
<name>A0A6L2MC98_TANCI</name>
<feature type="domain" description="CCHC-type" evidence="4">
    <location>
        <begin position="1090"/>
        <end position="1105"/>
    </location>
</feature>
<feature type="coiled-coil region" evidence="2">
    <location>
        <begin position="1182"/>
        <end position="1244"/>
    </location>
</feature>
<organism evidence="5">
    <name type="scientific">Tanacetum cinerariifolium</name>
    <name type="common">Dalmatian daisy</name>
    <name type="synonym">Chrysanthemum cinerariifolium</name>
    <dbReference type="NCBI Taxonomy" id="118510"/>
    <lineage>
        <taxon>Eukaryota</taxon>
        <taxon>Viridiplantae</taxon>
        <taxon>Streptophyta</taxon>
        <taxon>Embryophyta</taxon>
        <taxon>Tracheophyta</taxon>
        <taxon>Spermatophyta</taxon>
        <taxon>Magnoliopsida</taxon>
        <taxon>eudicotyledons</taxon>
        <taxon>Gunneridae</taxon>
        <taxon>Pentapetalae</taxon>
        <taxon>asterids</taxon>
        <taxon>campanulids</taxon>
        <taxon>Asterales</taxon>
        <taxon>Asteraceae</taxon>
        <taxon>Asteroideae</taxon>
        <taxon>Anthemideae</taxon>
        <taxon>Anthemidinae</taxon>
        <taxon>Tanacetum</taxon>
    </lineage>
</organism>
<dbReference type="InterPro" id="IPR036875">
    <property type="entry name" value="Znf_CCHC_sf"/>
</dbReference>
<evidence type="ECO:0000256" key="3">
    <source>
        <dbReference type="SAM" id="MobiDB-lite"/>
    </source>
</evidence>
<dbReference type="EMBL" id="BKCJ010006341">
    <property type="protein sequence ID" value="GEU71633.1"/>
    <property type="molecule type" value="Genomic_DNA"/>
</dbReference>
<feature type="region of interest" description="Disordered" evidence="3">
    <location>
        <begin position="2054"/>
        <end position="2074"/>
    </location>
</feature>
<sequence length="2531" mass="285654">MKIVIKRSKTYSTALKSAISWKSSDDEDDDKVSVSDQEDDNANDEDDNDQDDDNADGKDDNDENEQTELDNDGDDFIHPKLSTFVKEERQEEKLDEEEEGSDQRFHTLSHFESTDDEAYDEVTQGDNVEEEKLDEEKTNEEEKVNELYNDMNINMEGRDVKMTDALLANVQATQVIEDTYVIMIVVTPEVQQQSSSVSSGFISKMLNPNSDIGIDSILNLNTESTSLVDVPVTTNDELPHPSITTLPPPPIPLIQPVQQTPVSTPTIAPISSILDIVEKYLTNQMNEVVKAAVQLQSDRLREEAHVENEDFINKIDENIKKIIKEQVKVQVKEKLSTKHWLTLMKLTKTSLQREDTVTLKRRQDDEDKDDEPFAGSNRGSKRRKAGKEIEYTSATKDKTSMSTNSSKQGSKSKTRSSDKFAQAEELVHTKPSKPPTPDRDWNKTLLVVHGPIQPWINTLARKEDPRKFFNERMDTPLGFLAFTQNHCYYKASNSQMHNYKHLDWITIRRDGDKLYTFKEGDYKRLHLQDIKDMLLLLVQGKLKILTIEERLALSVSLQMFTRRIVIQRRVEDLQLGVESYQKKFNLTWLDTYRSDLKRMSSYTAYSNPRGVADDQPIAEASQHPEWFQKQKKPPTPDRAWNKTLPATHESIQPWISNLAKQAYSRSSFNELMDTHVDFSAFLMNRLKVDTLTLELLAGPTYELIKGSCKSLVELEFFLEEVPNSQGRRVIPFDHFINNNLEYLRGGASCRKDDDKLYKFQRRQLQEASAYPRLNAFVSSWQSLVPSTIRSWRFLLFLKPFWMLRSFCDRSVQVKGPSSGIRAIWRTLLKKIILIHNTFFSMDSQSTPEVIINRDSPVPTVVVEGAVQPATILTANQKLARRNELKAHGTLLMALPDKHQLKLNSHKDAKTLMEAIEKRFRGNTETKKVQKTLLKQQFENFTGSSSEDLDQIHDRLQKLVSQLENHEANLEEHSLDDLFNSLRIYEAEVKHSSSLGNSTQNIAFVSSSNTDITTDLVSAATSVSAICAQLPVSSHPNINSLSNAIIFSFFASQSTSPQLDNEDLKQIDKIGRNLGDNRATTMGFDMSKVECYNCHRKGHFARECRSLKDNRRTVAVEPQRRHEEPANFALMAIPSSSSASDNEVKSCSKVCLKAYDELHSQYDKLTIDFRKSQFDVLSYQAALESVEARLVLYKQNESILQENINMLKNEVHARDIVLVTLKQKLNQAEKEKDDLKLKFDKFQTSSKSLTKLLANQTNNKHGLGYHSESDSESLSLSSLSDRGQPSGEYHAVPPPITGNFMPPKPDLVFHIAPIAVETTHSAFTTVSAVVPKIMATNQDMPILFTQRLIQSLEGIKPIANSQRPGNPQYALKDKGVINSGCSRHIIRNMSYLSDFQEVNGGYVAFRGNPKGGKISDFKLPDESQVLLKVPRENNMYNVNLKVIVPSGDLTCLFAKATIDESNLWHRRLRHVNFKTINKLVKENLVRGLPTKVFENQNTCVACMKGKQHRASCKFEGNVDEGFLVGYSVNSKAFKAFNSRTRIVQETLHVNFLENKPNIAGTGPTWLFDIDSLTRTMNFQPVTAGKQSNPSVVFQEKFDAGKTGKKATQQYMLFPVWSTGSTNPQNKEGDATFDGKEHESTINLSLNSSALSGEQDDMTKKKGKGKSPVDYFTGNRDFNEDFEDYSKDSSNDISAAGPIVPTAGQNYSNSTNPISAVGPIVPTAGQNYSNSTNPISAAGPIVPTGGQNYSNNTNSISAAGPSNTNTSPTYGKFSLQDASQSPDMLESEDIVYSVHENVGVEADFNNLETSITVSPIPTTRIYNDHPISQIIGNLSSTTQARSMARITRDQGGILQILNEDFHTCMFACFLSQEEPKRDELYVCQPIGFEDPDHPDKVYKVVKLWNTVTVKQSHDVIRLQALVDKKKVVVTEAIIRDALHLDDAEGSMSAKRTLWNEFSSAMALALICLATGRTFNFSKYIFESLVRNVDSSSKFYMYPRLIYLIIQNQLGDLLTHSTKYISYALTQKVFANMRRVGKGCSRFETPLFEGMLVAREPENQGDAEEQGDEEEQGNDNNAAEEPVTAVDDVVDQSIQSPSLLTPPPQQPQDIPSTSQVQSPPPQQQSPPPAQPHEHDKVAQDLEIIKLNIRVKKLERANKVKTVKLRRLRKVRTSQKIETSDDTIIEGMSNQRRVIDESDKDEGAELMNKKEEKETEEVRVNREDAQVEGRQADIYHIDMDHATKVLSMPEDEPEIQEAVEVVTTAKLITEVIAAISETVSDAAVVQADVPVSPVNAAAVMTTTAPVKVAVPSTRQKRGVVIRDLEEESSAKTPTETKSKDKGKGIMVEEPKLVNKKQQVELDEAYVRNLQEELNQDINWENIAIALINETPAQKAAKRRRLNKEAEDVEELKQHLEIVPNEDDDVYTEATLLARKVPVMYYQIIHVNNKPRYKIIRADDTYQLYRSFITMLKNFDREDLETLWNIVKERFSTSKPNNFSDEYLLSTLKTMFGRPDGQDNAWKDQRSVHGQALVKS</sequence>
<feature type="compositionally biased region" description="Acidic residues" evidence="3">
    <location>
        <begin position="25"/>
        <end position="74"/>
    </location>
</feature>
<evidence type="ECO:0000259" key="4">
    <source>
        <dbReference type="PROSITE" id="PS50158"/>
    </source>
</evidence>
<evidence type="ECO:0000256" key="1">
    <source>
        <dbReference type="PROSITE-ProRule" id="PRU00047"/>
    </source>
</evidence>
<keyword evidence="1" id="KW-0862">Zinc</keyword>
<dbReference type="Pfam" id="PF13976">
    <property type="entry name" value="gag_pre-integrs"/>
    <property type="match status" value="1"/>
</dbReference>
<feature type="region of interest" description="Disordered" evidence="3">
    <location>
        <begin position="1259"/>
        <end position="1285"/>
    </location>
</feature>
<feature type="compositionally biased region" description="Basic and acidic residues" evidence="3">
    <location>
        <begin position="415"/>
        <end position="428"/>
    </location>
</feature>
<dbReference type="InterPro" id="IPR025724">
    <property type="entry name" value="GAG-pre-integrase_dom"/>
</dbReference>
<keyword evidence="2" id="KW-0175">Coiled coil</keyword>
<evidence type="ECO:0000313" key="5">
    <source>
        <dbReference type="EMBL" id="GEU71633.1"/>
    </source>
</evidence>
<dbReference type="SMART" id="SM00343">
    <property type="entry name" value="ZnF_C2HC"/>
    <property type="match status" value="1"/>
</dbReference>
<gene>
    <name evidence="5" type="ORF">Tci_043611</name>
</gene>
<dbReference type="PROSITE" id="PS50158">
    <property type="entry name" value="ZF_CCHC"/>
    <property type="match status" value="1"/>
</dbReference>
<feature type="compositionally biased region" description="Polar residues" evidence="3">
    <location>
        <begin position="1641"/>
        <end position="1650"/>
    </location>
</feature>
<dbReference type="SUPFAM" id="SSF57756">
    <property type="entry name" value="Retrovirus zinc finger-like domains"/>
    <property type="match status" value="1"/>
</dbReference>
<feature type="region of interest" description="Disordered" evidence="3">
    <location>
        <begin position="17"/>
        <end position="141"/>
    </location>
</feature>
<feature type="compositionally biased region" description="Polar residues" evidence="3">
    <location>
        <begin position="400"/>
        <end position="411"/>
    </location>
</feature>
<keyword evidence="1" id="KW-0863">Zinc-finger</keyword>
<evidence type="ECO:0000256" key="2">
    <source>
        <dbReference type="SAM" id="Coils"/>
    </source>
</evidence>
<dbReference type="GO" id="GO:0008270">
    <property type="term" value="F:zinc ion binding"/>
    <property type="evidence" value="ECO:0007669"/>
    <property type="project" value="UniProtKB-KW"/>
</dbReference>
<dbReference type="InterPro" id="IPR001878">
    <property type="entry name" value="Znf_CCHC"/>
</dbReference>
<feature type="compositionally biased region" description="Basic and acidic residues" evidence="3">
    <location>
        <begin position="386"/>
        <end position="399"/>
    </location>
</feature>
<keyword evidence="1" id="KW-0479">Metal-binding</keyword>
<feature type="region of interest" description="Disordered" evidence="3">
    <location>
        <begin position="2092"/>
        <end position="2132"/>
    </location>
</feature>
<feature type="region of interest" description="Disordered" evidence="3">
    <location>
        <begin position="2318"/>
        <end position="2338"/>
    </location>
</feature>
<feature type="compositionally biased region" description="Pro residues" evidence="3">
    <location>
        <begin position="2115"/>
        <end position="2127"/>
    </location>
</feature>
<dbReference type="Gene3D" id="4.10.60.10">
    <property type="entry name" value="Zinc finger, CCHC-type"/>
    <property type="match status" value="1"/>
</dbReference>
<feature type="compositionally biased region" description="Low complexity" evidence="3">
    <location>
        <begin position="2104"/>
        <end position="2114"/>
    </location>
</feature>
<feature type="compositionally biased region" description="Acidic residues" evidence="3">
    <location>
        <begin position="2056"/>
        <end position="2070"/>
    </location>
</feature>
<feature type="compositionally biased region" description="Low complexity" evidence="3">
    <location>
        <begin position="1271"/>
        <end position="1280"/>
    </location>
</feature>
<feature type="region of interest" description="Disordered" evidence="3">
    <location>
        <begin position="1641"/>
        <end position="1673"/>
    </location>
</feature>
<proteinExistence type="predicted"/>
<dbReference type="Pfam" id="PF14223">
    <property type="entry name" value="Retrotran_gag_2"/>
    <property type="match status" value="1"/>
</dbReference>
<reference evidence="5" key="1">
    <citation type="journal article" date="2019" name="Sci. Rep.">
        <title>Draft genome of Tanacetum cinerariifolium, the natural source of mosquito coil.</title>
        <authorList>
            <person name="Yamashiro T."/>
            <person name="Shiraishi A."/>
            <person name="Satake H."/>
            <person name="Nakayama K."/>
        </authorList>
    </citation>
    <scope>NUCLEOTIDE SEQUENCE</scope>
</reference>